<dbReference type="Proteomes" id="UP000707451">
    <property type="component" value="Unassembled WGS sequence"/>
</dbReference>
<dbReference type="EMBL" id="JAHRHY010000004">
    <property type="protein sequence ID" value="KAG9069772.1"/>
    <property type="molecule type" value="Genomic_DNA"/>
</dbReference>
<feature type="compositionally biased region" description="Low complexity" evidence="1">
    <location>
        <begin position="138"/>
        <end position="152"/>
    </location>
</feature>
<name>A0A9P7Y067_9FUNG</name>
<sequence length="163" mass="17016">MPPVPQQHQTYHDQMQALQFSSHPRPNYVTTAYSTEPDTSSPPVSYTGSSGTPEAAWEPTPFVPPVRPASSTGLSSPSAGAGAAGHSPDTSTATALSTTTSTAAFQANATRDPQDRGTPPPSFPPPSVSHSTRLGQEASSASSPQALLARSQNPQYVDDYHLN</sequence>
<feature type="compositionally biased region" description="Low complexity" evidence="1">
    <location>
        <begin position="68"/>
        <end position="110"/>
    </location>
</feature>
<comment type="caution">
    <text evidence="2">The sequence shown here is derived from an EMBL/GenBank/DDBJ whole genome shotgun (WGS) entry which is preliminary data.</text>
</comment>
<dbReference type="OrthoDB" id="2447617at2759"/>
<feature type="region of interest" description="Disordered" evidence="1">
    <location>
        <begin position="19"/>
        <end position="163"/>
    </location>
</feature>
<accession>A0A9P7Y067</accession>
<feature type="compositionally biased region" description="Polar residues" evidence="1">
    <location>
        <begin position="19"/>
        <end position="52"/>
    </location>
</feature>
<keyword evidence="3" id="KW-1185">Reference proteome</keyword>
<evidence type="ECO:0000313" key="3">
    <source>
        <dbReference type="Proteomes" id="UP000707451"/>
    </source>
</evidence>
<feature type="compositionally biased region" description="Pro residues" evidence="1">
    <location>
        <begin position="118"/>
        <end position="127"/>
    </location>
</feature>
<evidence type="ECO:0000256" key="1">
    <source>
        <dbReference type="SAM" id="MobiDB-lite"/>
    </source>
</evidence>
<evidence type="ECO:0000313" key="2">
    <source>
        <dbReference type="EMBL" id="KAG9069772.1"/>
    </source>
</evidence>
<organism evidence="2 3">
    <name type="scientific">Linnemannia hyalina</name>
    <dbReference type="NCBI Taxonomy" id="64524"/>
    <lineage>
        <taxon>Eukaryota</taxon>
        <taxon>Fungi</taxon>
        <taxon>Fungi incertae sedis</taxon>
        <taxon>Mucoromycota</taxon>
        <taxon>Mortierellomycotina</taxon>
        <taxon>Mortierellomycetes</taxon>
        <taxon>Mortierellales</taxon>
        <taxon>Mortierellaceae</taxon>
        <taxon>Linnemannia</taxon>
    </lineage>
</organism>
<gene>
    <name evidence="2" type="ORF">KI688_009097</name>
</gene>
<protein>
    <submittedName>
        <fullName evidence="2">Uncharacterized protein</fullName>
    </submittedName>
</protein>
<reference evidence="2" key="1">
    <citation type="submission" date="2021-06" db="EMBL/GenBank/DDBJ databases">
        <title>Genome Sequence of Mortierella hyaline Strain SCG-10, a Cold-Adapted, Nitrate-Reducing Fungus Isolated from Soil in Minnesota, USA.</title>
        <authorList>
            <person name="Aldossari N."/>
        </authorList>
    </citation>
    <scope>NUCLEOTIDE SEQUENCE</scope>
    <source>
        <strain evidence="2">SCG-10</strain>
    </source>
</reference>
<proteinExistence type="predicted"/>
<dbReference type="AlphaFoldDB" id="A0A9P7Y067"/>